<evidence type="ECO:0000313" key="3">
    <source>
        <dbReference type="EMBL" id="OEJ86015.1"/>
    </source>
</evidence>
<dbReference type="InterPro" id="IPR052578">
    <property type="entry name" value="PI_Transfer_CRAL-TRIO"/>
</dbReference>
<dbReference type="InterPro" id="IPR001251">
    <property type="entry name" value="CRAL-TRIO_dom"/>
</dbReference>
<dbReference type="InParanoid" id="A0A1E5RGJ6"/>
<dbReference type="SMART" id="SM00516">
    <property type="entry name" value="SEC14"/>
    <property type="match status" value="1"/>
</dbReference>
<dbReference type="AlphaFoldDB" id="A0A1E5RGJ6"/>
<dbReference type="Pfam" id="PF03765">
    <property type="entry name" value="CRAL_TRIO_N"/>
    <property type="match status" value="1"/>
</dbReference>
<dbReference type="CDD" id="cd00170">
    <property type="entry name" value="SEC14"/>
    <property type="match status" value="1"/>
</dbReference>
<feature type="region of interest" description="Disordered" evidence="1">
    <location>
        <begin position="1"/>
        <end position="62"/>
    </location>
</feature>
<dbReference type="EMBL" id="LPNM01000006">
    <property type="protein sequence ID" value="OEJ86015.1"/>
    <property type="molecule type" value="Genomic_DNA"/>
</dbReference>
<dbReference type="STRING" id="56408.A0A1E5RGJ6"/>
<protein>
    <submittedName>
        <fullName evidence="3">Phosphatidylinositol transfer protein PDR17</fullName>
    </submittedName>
</protein>
<dbReference type="Pfam" id="PF00650">
    <property type="entry name" value="CRAL_TRIO"/>
    <property type="match status" value="1"/>
</dbReference>
<dbReference type="PANTHER" id="PTHR45824">
    <property type="entry name" value="GH16843P"/>
    <property type="match status" value="1"/>
</dbReference>
<feature type="compositionally biased region" description="Polar residues" evidence="1">
    <location>
        <begin position="22"/>
        <end position="34"/>
    </location>
</feature>
<evidence type="ECO:0000259" key="2">
    <source>
        <dbReference type="PROSITE" id="PS50191"/>
    </source>
</evidence>
<dbReference type="PROSITE" id="PS50191">
    <property type="entry name" value="CRAL_TRIO"/>
    <property type="match status" value="1"/>
</dbReference>
<gene>
    <name evidence="3" type="ORF">AWRI3579_g1573</name>
</gene>
<accession>A0A1E5RGJ6</accession>
<dbReference type="OrthoDB" id="75724at2759"/>
<keyword evidence="4" id="KW-1185">Reference proteome</keyword>
<dbReference type="Proteomes" id="UP000095728">
    <property type="component" value="Unassembled WGS sequence"/>
</dbReference>
<dbReference type="InterPro" id="IPR011074">
    <property type="entry name" value="CRAL/TRIO_N_dom"/>
</dbReference>
<feature type="domain" description="CRAL-TRIO" evidence="2">
    <location>
        <begin position="197"/>
        <end position="357"/>
    </location>
</feature>
<dbReference type="SUPFAM" id="SSF46938">
    <property type="entry name" value="CRAL/TRIO N-terminal domain"/>
    <property type="match status" value="1"/>
</dbReference>
<dbReference type="InterPro" id="IPR036865">
    <property type="entry name" value="CRAL-TRIO_dom_sf"/>
</dbReference>
<reference evidence="4" key="1">
    <citation type="journal article" date="2016" name="Genome Announc.">
        <title>Genome sequences of three species of Hanseniaspora isolated from spontaneous wine fermentations.</title>
        <authorList>
            <person name="Sternes P.R."/>
            <person name="Lee D."/>
            <person name="Kutyna D.R."/>
            <person name="Borneman A.R."/>
        </authorList>
    </citation>
    <scope>NUCLEOTIDE SEQUENCE [LARGE SCALE GENOMIC DNA]</scope>
    <source>
        <strain evidence="4">AWRI3579</strain>
    </source>
</reference>
<proteinExistence type="predicted"/>
<comment type="caution">
    <text evidence="3">The sequence shown here is derived from an EMBL/GenBank/DDBJ whole genome shotgun (WGS) entry which is preliminary data.</text>
</comment>
<dbReference type="InterPro" id="IPR036273">
    <property type="entry name" value="CRAL/TRIO_N_dom_sf"/>
</dbReference>
<dbReference type="SUPFAM" id="SSF52087">
    <property type="entry name" value="CRAL/TRIO domain"/>
    <property type="match status" value="1"/>
</dbReference>
<dbReference type="GO" id="GO:0008526">
    <property type="term" value="F:phosphatidylinositol transfer activity"/>
    <property type="evidence" value="ECO:0007669"/>
    <property type="project" value="TreeGrafter"/>
</dbReference>
<dbReference type="Gene3D" id="3.40.525.10">
    <property type="entry name" value="CRAL-TRIO lipid binding domain"/>
    <property type="match status" value="1"/>
</dbReference>
<name>A0A1E5RGJ6_9ASCO</name>
<dbReference type="PANTHER" id="PTHR45824:SF5">
    <property type="entry name" value="PHOSPHATIDYLINOSITOL TRANSFER PROTEIN PDR17"/>
    <property type="match status" value="1"/>
</dbReference>
<evidence type="ECO:0000313" key="4">
    <source>
        <dbReference type="Proteomes" id="UP000095728"/>
    </source>
</evidence>
<organism evidence="3 4">
    <name type="scientific">Hanseniaspora osmophila</name>
    <dbReference type="NCBI Taxonomy" id="56408"/>
    <lineage>
        <taxon>Eukaryota</taxon>
        <taxon>Fungi</taxon>
        <taxon>Dikarya</taxon>
        <taxon>Ascomycota</taxon>
        <taxon>Saccharomycotina</taxon>
        <taxon>Saccharomycetes</taxon>
        <taxon>Saccharomycodales</taxon>
        <taxon>Saccharomycodaceae</taxon>
        <taxon>Hanseniaspora</taxon>
    </lineage>
</organism>
<feature type="compositionally biased region" description="Low complexity" evidence="1">
    <location>
        <begin position="35"/>
        <end position="57"/>
    </location>
</feature>
<sequence>MGLFSRLTGSGSNHQKSEHVSPVSSGDKISTDAKTNQTSAQSSSSASSSSNNEVVSSGNKTKADGDKLIECDTMITKPPQSYYDLLPKLLKEHEETKLTSEQEAMYEKLHSLLTDPEFKLPVKNCTKWEEEPKEEWIPLTSWEKFYLTKECLLRFLVGCKWHFDNVKKVLLETLVWRREFGLTYDEENFKNCIQPEDLSEENETGKQILLGFDKKGHVLLYMKDGLQNTDSSLNKVKHMIYMIEQAVLWNPKGVSKVVILVDFKHYPEVPGVLKKRKMTPLSIAKQCLHICQTYYPETLGYAVFINIPWLGWTFLKLMVPFVDPNTKKRFVFDEPFTNYIDPNNLEAAYGGNLDFHYNHKKYWPDFIEKSRERRINNYNKFLELGGCVGVSEYDIKD</sequence>
<evidence type="ECO:0000256" key="1">
    <source>
        <dbReference type="SAM" id="MobiDB-lite"/>
    </source>
</evidence>